<dbReference type="AlphaFoldDB" id="A0A9N8EAJ6"/>
<evidence type="ECO:0000313" key="2">
    <source>
        <dbReference type="EMBL" id="CAB9517867.1"/>
    </source>
</evidence>
<dbReference type="EMBL" id="CAICTM010000885">
    <property type="protein sequence ID" value="CAB9517867.1"/>
    <property type="molecule type" value="Genomic_DNA"/>
</dbReference>
<keyword evidence="3" id="KW-1185">Reference proteome</keyword>
<feature type="transmembrane region" description="Helical" evidence="1">
    <location>
        <begin position="105"/>
        <end position="123"/>
    </location>
</feature>
<reference evidence="2" key="1">
    <citation type="submission" date="2020-06" db="EMBL/GenBank/DDBJ databases">
        <authorList>
            <consortium name="Plant Systems Biology data submission"/>
        </authorList>
    </citation>
    <scope>NUCLEOTIDE SEQUENCE</scope>
    <source>
        <strain evidence="2">D6</strain>
    </source>
</reference>
<keyword evidence="1" id="KW-0812">Transmembrane</keyword>
<evidence type="ECO:0000313" key="3">
    <source>
        <dbReference type="Proteomes" id="UP001153069"/>
    </source>
</evidence>
<proteinExistence type="predicted"/>
<comment type="caution">
    <text evidence="2">The sequence shown here is derived from an EMBL/GenBank/DDBJ whole genome shotgun (WGS) entry which is preliminary data.</text>
</comment>
<feature type="transmembrane region" description="Helical" evidence="1">
    <location>
        <begin position="40"/>
        <end position="61"/>
    </location>
</feature>
<feature type="transmembrane region" description="Helical" evidence="1">
    <location>
        <begin position="129"/>
        <end position="151"/>
    </location>
</feature>
<evidence type="ECO:0008006" key="4">
    <source>
        <dbReference type="Google" id="ProtNLM"/>
    </source>
</evidence>
<organism evidence="2 3">
    <name type="scientific">Seminavis robusta</name>
    <dbReference type="NCBI Taxonomy" id="568900"/>
    <lineage>
        <taxon>Eukaryota</taxon>
        <taxon>Sar</taxon>
        <taxon>Stramenopiles</taxon>
        <taxon>Ochrophyta</taxon>
        <taxon>Bacillariophyta</taxon>
        <taxon>Bacillariophyceae</taxon>
        <taxon>Bacillariophycidae</taxon>
        <taxon>Naviculales</taxon>
        <taxon>Naviculaceae</taxon>
        <taxon>Seminavis</taxon>
    </lineage>
</organism>
<feature type="transmembrane region" description="Helical" evidence="1">
    <location>
        <begin position="81"/>
        <end position="98"/>
    </location>
</feature>
<sequence>MSSNNNTTAISTGAPVDNLKKQEVKQGHSFLGCLCDMRRAVIILDTLGFFGSIIGLLVVILYDKYGTEDDKQLLMLENYDFGAFVAIYSAVIIAHFSGIMGALTFTICPILITILMNIAYAVLSGLSKNWIGLGVYIFLLYPHVFLCHELAKGIMTKENYRSQERQSCCCV</sequence>
<evidence type="ECO:0000256" key="1">
    <source>
        <dbReference type="SAM" id="Phobius"/>
    </source>
</evidence>
<dbReference type="Proteomes" id="UP001153069">
    <property type="component" value="Unassembled WGS sequence"/>
</dbReference>
<protein>
    <recommendedName>
        <fullName evidence="4">Transmembrane protein</fullName>
    </recommendedName>
</protein>
<gene>
    <name evidence="2" type="ORF">SEMRO_887_G216350.1</name>
</gene>
<keyword evidence="1" id="KW-1133">Transmembrane helix</keyword>
<keyword evidence="1" id="KW-0472">Membrane</keyword>
<accession>A0A9N8EAJ6</accession>
<name>A0A9N8EAJ6_9STRA</name>